<evidence type="ECO:0000313" key="2">
    <source>
        <dbReference type="EMBL" id="KAG6600743.1"/>
    </source>
</evidence>
<protein>
    <submittedName>
        <fullName evidence="2">Calcium-binding protein CML38</fullName>
    </submittedName>
</protein>
<name>A0AAV6NMI0_9ROSI</name>
<dbReference type="PROSITE" id="PS50222">
    <property type="entry name" value="EF_HAND_2"/>
    <property type="match status" value="1"/>
</dbReference>
<evidence type="ECO:0000313" key="3">
    <source>
        <dbReference type="Proteomes" id="UP000685013"/>
    </source>
</evidence>
<dbReference type="Pfam" id="PF13499">
    <property type="entry name" value="EF-hand_7"/>
    <property type="match status" value="1"/>
</dbReference>
<dbReference type="PROSITE" id="PS00018">
    <property type="entry name" value="EF_HAND_1"/>
    <property type="match status" value="2"/>
</dbReference>
<proteinExistence type="predicted"/>
<gene>
    <name evidence="2" type="primary">CML38</name>
    <name evidence="2" type="ORF">SDJN03_05976</name>
</gene>
<sequence length="90" mass="10690">MPRKTKMYHQRPKISRQQLRVIFRNHDRDGDGRLSSAELTKAFHYIGALLPSFRACHALLYTDSDRDGFIDEKDFEQLIDYAEKRQYTVI</sequence>
<evidence type="ECO:0000259" key="1">
    <source>
        <dbReference type="PROSITE" id="PS50222"/>
    </source>
</evidence>
<dbReference type="AlphaFoldDB" id="A0AAV6NMI0"/>
<keyword evidence="3" id="KW-1185">Reference proteome</keyword>
<dbReference type="InterPro" id="IPR018247">
    <property type="entry name" value="EF_Hand_1_Ca_BS"/>
</dbReference>
<dbReference type="Proteomes" id="UP000685013">
    <property type="component" value="Chromosome 4"/>
</dbReference>
<feature type="domain" description="EF-hand" evidence="1">
    <location>
        <begin position="14"/>
        <end position="49"/>
    </location>
</feature>
<feature type="non-terminal residue" evidence="2">
    <location>
        <position position="1"/>
    </location>
</feature>
<accession>A0AAV6NMI0</accession>
<dbReference type="InterPro" id="IPR002048">
    <property type="entry name" value="EF_hand_dom"/>
</dbReference>
<organism evidence="2 3">
    <name type="scientific">Cucurbita argyrosperma subsp. sororia</name>
    <dbReference type="NCBI Taxonomy" id="37648"/>
    <lineage>
        <taxon>Eukaryota</taxon>
        <taxon>Viridiplantae</taxon>
        <taxon>Streptophyta</taxon>
        <taxon>Embryophyta</taxon>
        <taxon>Tracheophyta</taxon>
        <taxon>Spermatophyta</taxon>
        <taxon>Magnoliopsida</taxon>
        <taxon>eudicotyledons</taxon>
        <taxon>Gunneridae</taxon>
        <taxon>Pentapetalae</taxon>
        <taxon>rosids</taxon>
        <taxon>fabids</taxon>
        <taxon>Cucurbitales</taxon>
        <taxon>Cucurbitaceae</taxon>
        <taxon>Cucurbiteae</taxon>
        <taxon>Cucurbita</taxon>
    </lineage>
</organism>
<dbReference type="GO" id="GO:0005509">
    <property type="term" value="F:calcium ion binding"/>
    <property type="evidence" value="ECO:0007669"/>
    <property type="project" value="InterPro"/>
</dbReference>
<comment type="caution">
    <text evidence="2">The sequence shown here is derived from an EMBL/GenBank/DDBJ whole genome shotgun (WGS) entry which is preliminary data.</text>
</comment>
<dbReference type="EMBL" id="JAGKQH010000004">
    <property type="protein sequence ID" value="KAG6600743.1"/>
    <property type="molecule type" value="Genomic_DNA"/>
</dbReference>
<reference evidence="2 3" key="1">
    <citation type="journal article" date="2021" name="Hortic Res">
        <title>The domestication of Cucurbita argyrosperma as revealed by the genome of its wild relative.</title>
        <authorList>
            <person name="Barrera-Redondo J."/>
            <person name="Sanchez-de la Vega G."/>
            <person name="Aguirre-Liguori J.A."/>
            <person name="Castellanos-Morales G."/>
            <person name="Gutierrez-Guerrero Y.T."/>
            <person name="Aguirre-Dugua X."/>
            <person name="Aguirre-Planter E."/>
            <person name="Tenaillon M.I."/>
            <person name="Lira-Saade R."/>
            <person name="Eguiarte L.E."/>
        </authorList>
    </citation>
    <scope>NUCLEOTIDE SEQUENCE [LARGE SCALE GENOMIC DNA]</scope>
    <source>
        <strain evidence="2">JBR-2021</strain>
    </source>
</reference>